<keyword evidence="1" id="KW-0732">Signal</keyword>
<dbReference type="AlphaFoldDB" id="A0A562ZHD4"/>
<accession>A0A562ZHD4</accession>
<evidence type="ECO:0000313" key="3">
    <source>
        <dbReference type="Proteomes" id="UP000318199"/>
    </source>
</evidence>
<dbReference type="NCBIfam" id="TIGR02122">
    <property type="entry name" value="TRAP_TAXI"/>
    <property type="match status" value="1"/>
</dbReference>
<evidence type="ECO:0000256" key="1">
    <source>
        <dbReference type="SAM" id="SignalP"/>
    </source>
</evidence>
<comment type="caution">
    <text evidence="2">The sequence shown here is derived from an EMBL/GenBank/DDBJ whole genome shotgun (WGS) entry which is preliminary data.</text>
</comment>
<dbReference type="PANTHER" id="PTHR42941">
    <property type="entry name" value="SLL1037 PROTEIN"/>
    <property type="match status" value="1"/>
</dbReference>
<dbReference type="InterPro" id="IPR011852">
    <property type="entry name" value="TRAP_TAXI"/>
</dbReference>
<feature type="signal peptide" evidence="1">
    <location>
        <begin position="1"/>
        <end position="23"/>
    </location>
</feature>
<dbReference type="CDD" id="cd13569">
    <property type="entry name" value="PBP2_TAXI_TRAP_like_1"/>
    <property type="match status" value="1"/>
</dbReference>
<dbReference type="EMBL" id="VOBQ01000023">
    <property type="protein sequence ID" value="TWO67725.1"/>
    <property type="molecule type" value="Genomic_DNA"/>
</dbReference>
<feature type="chain" id="PRO_5022017288" evidence="1">
    <location>
        <begin position="24"/>
        <end position="319"/>
    </location>
</feature>
<keyword evidence="3" id="KW-1185">Reference proteome</keyword>
<dbReference type="SUPFAM" id="SSF53850">
    <property type="entry name" value="Periplasmic binding protein-like II"/>
    <property type="match status" value="1"/>
</dbReference>
<dbReference type="OrthoDB" id="9780180at2"/>
<dbReference type="Gene3D" id="3.40.190.10">
    <property type="entry name" value="Periplasmic binding protein-like II"/>
    <property type="match status" value="2"/>
</dbReference>
<gene>
    <name evidence="2" type="ORF">FN976_25380</name>
</gene>
<name>A0A562ZHD4_9BURK</name>
<dbReference type="PANTHER" id="PTHR42941:SF1">
    <property type="entry name" value="SLL1037 PROTEIN"/>
    <property type="match status" value="1"/>
</dbReference>
<dbReference type="Proteomes" id="UP000318199">
    <property type="component" value="Unassembled WGS sequence"/>
</dbReference>
<proteinExistence type="predicted"/>
<dbReference type="Pfam" id="PF16868">
    <property type="entry name" value="NMT1_3"/>
    <property type="match status" value="1"/>
</dbReference>
<sequence length="319" mass="34234">MTGFLSRAVVGLSALLFASFSLAQNLSIATGGTGGVYYPMGGGLAAVLSKHVPGMQATAEVTGGSVDNLKLIGSEKPYVGFTMADAGLDALKGEDKFKGNKVPVRTLMVLYPNRMHVVTVEGKGITKMSDLKGKNVSTGSPGSATEVMAFRIIEAAGLDKDKDMKRERLGVAESVNALKDNKIDAFFWVGGLPTAAVTDLANTPGTKIKMIDHAEVVAKMNQKYGQLYVEDTIPKAVYKGMDTDNKQATVMNLLVVHEKMDEKTAYNIVKTIFDKKADLVAVHKEAENFKLENQKASASPMPWHPGAVKYFAEKGIKLN</sequence>
<protein>
    <submittedName>
        <fullName evidence="2">TAXI family TRAP transporter solute-binding subunit</fullName>
    </submittedName>
</protein>
<organism evidence="2 3">
    <name type="scientific">Caenimonas sedimenti</name>
    <dbReference type="NCBI Taxonomy" id="2596921"/>
    <lineage>
        <taxon>Bacteria</taxon>
        <taxon>Pseudomonadati</taxon>
        <taxon>Pseudomonadota</taxon>
        <taxon>Betaproteobacteria</taxon>
        <taxon>Burkholderiales</taxon>
        <taxon>Comamonadaceae</taxon>
        <taxon>Caenimonas</taxon>
    </lineage>
</organism>
<evidence type="ECO:0000313" key="2">
    <source>
        <dbReference type="EMBL" id="TWO67725.1"/>
    </source>
</evidence>
<reference evidence="2 3" key="1">
    <citation type="submission" date="2019-07" db="EMBL/GenBank/DDBJ databases">
        <title>Caenimonas sedimenti sp. nov., isolated from activated sludge.</title>
        <authorList>
            <person name="Xu J."/>
        </authorList>
    </citation>
    <scope>NUCLEOTIDE SEQUENCE [LARGE SCALE GENOMIC DNA]</scope>
    <source>
        <strain evidence="2 3">HX-9-20</strain>
    </source>
</reference>
<dbReference type="RefSeq" id="WP_145896209.1">
    <property type="nucleotide sequence ID" value="NZ_VOBQ01000023.1"/>
</dbReference>